<dbReference type="InterPro" id="IPR041527">
    <property type="entry name" value="YhcG_N"/>
</dbReference>
<feature type="domain" description="YhcG N-terminal" evidence="2">
    <location>
        <begin position="10"/>
        <end position="144"/>
    </location>
</feature>
<reference evidence="3 4" key="1">
    <citation type="submission" date="2018-06" db="EMBL/GenBank/DDBJ databases">
        <authorList>
            <consortium name="Pathogen Informatics"/>
            <person name="Doyle S."/>
        </authorList>
    </citation>
    <scope>NUCLEOTIDE SEQUENCE [LARGE SCALE GENOMIC DNA]</scope>
    <source>
        <strain evidence="4">NCTC 11297</strain>
    </source>
</reference>
<dbReference type="GO" id="GO:0003676">
    <property type="term" value="F:nucleic acid binding"/>
    <property type="evidence" value="ECO:0007669"/>
    <property type="project" value="InterPro"/>
</dbReference>
<dbReference type="Pfam" id="PF17761">
    <property type="entry name" value="DUF1016_N"/>
    <property type="match status" value="1"/>
</dbReference>
<name>A0A379AU90_AVIAV</name>
<feature type="domain" description="YhcG PDDEXK nuclease" evidence="1">
    <location>
        <begin position="168"/>
        <end position="317"/>
    </location>
</feature>
<gene>
    <name evidence="3" type="ORF">NCTC11297_01747</name>
</gene>
<dbReference type="Gene3D" id="3.40.1350.10">
    <property type="match status" value="1"/>
</dbReference>
<evidence type="ECO:0000259" key="1">
    <source>
        <dbReference type="Pfam" id="PF06250"/>
    </source>
</evidence>
<dbReference type="EMBL" id="UGSP01000001">
    <property type="protein sequence ID" value="SUB24693.1"/>
    <property type="molecule type" value="Genomic_DNA"/>
</dbReference>
<protein>
    <submittedName>
        <fullName evidence="3">Uncharacterized conserved protein</fullName>
    </submittedName>
</protein>
<dbReference type="InterPro" id="IPR053148">
    <property type="entry name" value="PD-DEXK-like_domain"/>
</dbReference>
<dbReference type="InterPro" id="IPR011856">
    <property type="entry name" value="tRNA_endonuc-like_dom_sf"/>
</dbReference>
<dbReference type="PANTHER" id="PTHR30547">
    <property type="entry name" value="UNCHARACTERIZED PROTEIN YHCG-RELATED"/>
    <property type="match status" value="1"/>
</dbReference>
<dbReference type="GeneID" id="300133936"/>
<proteinExistence type="predicted"/>
<accession>A0A379AU90</accession>
<dbReference type="PANTHER" id="PTHR30547:SF5">
    <property type="entry name" value="NUCLEASE YHCG-RELATED"/>
    <property type="match status" value="1"/>
</dbReference>
<sequence length="337" mass="39720">MLTNTTIITDIKQIIAQSRENAVRAVDFQRVLMYWHIGKRIFEEEQQGQERADYGVYLIKSLAKQLQPEFGTGFSARQLERYRQFYRTFPIASALRTQLNWTQYKSLISINDPDKREFYIGESIKNNWSSRQLERQINSSLYERLLLSNDKETVLAVANNQLIPSDPKQIIKDPMVLEFLGLQRESAYYEKDLEQAIITHLQEFLLELGNGFSFVARQKRLHLDGDDFFVDLVLYNRLLQCFVIIEIKTHKLTHQDLGQLQMYVNYFDRVEKLPRENPTIGILLCADKNDSVVKFSLPENQQQIFASQYQLYLPSEELLLTEIRKEIENFEQKQQES</sequence>
<organism evidence="3 4">
    <name type="scientific">Avibacterium avium</name>
    <name type="common">Pasteurella avium</name>
    <dbReference type="NCBI Taxonomy" id="751"/>
    <lineage>
        <taxon>Bacteria</taxon>
        <taxon>Pseudomonadati</taxon>
        <taxon>Pseudomonadota</taxon>
        <taxon>Gammaproteobacteria</taxon>
        <taxon>Pasteurellales</taxon>
        <taxon>Pasteurellaceae</taxon>
        <taxon>Avibacterium</taxon>
    </lineage>
</organism>
<keyword evidence="4" id="KW-1185">Reference proteome</keyword>
<dbReference type="Proteomes" id="UP000255098">
    <property type="component" value="Unassembled WGS sequence"/>
</dbReference>
<evidence type="ECO:0000313" key="4">
    <source>
        <dbReference type="Proteomes" id="UP000255098"/>
    </source>
</evidence>
<evidence type="ECO:0000313" key="3">
    <source>
        <dbReference type="EMBL" id="SUB24693.1"/>
    </source>
</evidence>
<dbReference type="Pfam" id="PF06250">
    <property type="entry name" value="YhcG_C"/>
    <property type="match status" value="1"/>
</dbReference>
<dbReference type="InterPro" id="IPR009362">
    <property type="entry name" value="YhcG_C"/>
</dbReference>
<dbReference type="AlphaFoldDB" id="A0A379AU90"/>
<evidence type="ECO:0000259" key="2">
    <source>
        <dbReference type="Pfam" id="PF17761"/>
    </source>
</evidence>
<dbReference type="RefSeq" id="WP_103854216.1">
    <property type="nucleotide sequence ID" value="NZ_UGSP01000001.1"/>
</dbReference>